<dbReference type="PROSITE" id="PS01129">
    <property type="entry name" value="PSI_RLU"/>
    <property type="match status" value="1"/>
</dbReference>
<dbReference type="GO" id="GO:0000455">
    <property type="term" value="P:enzyme-directed rRNA pseudouridine synthesis"/>
    <property type="evidence" value="ECO:0007669"/>
    <property type="project" value="UniProtKB-ARBA"/>
</dbReference>
<dbReference type="InterPro" id="IPR036986">
    <property type="entry name" value="S4_RNA-bd_sf"/>
</dbReference>
<dbReference type="Gene3D" id="3.30.2350.10">
    <property type="entry name" value="Pseudouridine synthase"/>
    <property type="match status" value="1"/>
</dbReference>
<dbReference type="STRING" id="1513793.SAMN06296036_11792"/>
<dbReference type="AlphaFoldDB" id="A0A1Y6CHS6"/>
<proteinExistence type="inferred from homology"/>
<keyword evidence="7" id="KW-1185">Reference proteome</keyword>
<protein>
    <submittedName>
        <fullName evidence="6">23S rRNA pseudouridine1911/1915/1917 synthase</fullName>
    </submittedName>
</protein>
<keyword evidence="3" id="KW-0694">RNA-binding</keyword>
<dbReference type="EMBL" id="FWZT01000017">
    <property type="protein sequence ID" value="SMF55262.1"/>
    <property type="molecule type" value="Genomic_DNA"/>
</dbReference>
<dbReference type="InterPro" id="IPR006145">
    <property type="entry name" value="PsdUridine_synth_RsuA/RluA"/>
</dbReference>
<dbReference type="Pfam" id="PF00849">
    <property type="entry name" value="PseudoU_synth_2"/>
    <property type="match status" value="1"/>
</dbReference>
<dbReference type="InterPro" id="IPR020103">
    <property type="entry name" value="PsdUridine_synth_cat_dom_sf"/>
</dbReference>
<feature type="region of interest" description="Disordered" evidence="4">
    <location>
        <begin position="1"/>
        <end position="22"/>
    </location>
</feature>
<organism evidence="6 7">
    <name type="scientific">Pseudobacteriovorax antillogorgiicola</name>
    <dbReference type="NCBI Taxonomy" id="1513793"/>
    <lineage>
        <taxon>Bacteria</taxon>
        <taxon>Pseudomonadati</taxon>
        <taxon>Bdellovibrionota</taxon>
        <taxon>Oligoflexia</taxon>
        <taxon>Oligoflexales</taxon>
        <taxon>Pseudobacteriovoracaceae</taxon>
        <taxon>Pseudobacteriovorax</taxon>
    </lineage>
</organism>
<dbReference type="GO" id="GO:0120159">
    <property type="term" value="F:rRNA pseudouridine synthase activity"/>
    <property type="evidence" value="ECO:0007669"/>
    <property type="project" value="UniProtKB-ARBA"/>
</dbReference>
<dbReference type="InterPro" id="IPR050188">
    <property type="entry name" value="RluA_PseudoU_synthase"/>
</dbReference>
<dbReference type="PANTHER" id="PTHR21600">
    <property type="entry name" value="MITOCHONDRIAL RNA PSEUDOURIDINE SYNTHASE"/>
    <property type="match status" value="1"/>
</dbReference>
<evidence type="ECO:0000256" key="3">
    <source>
        <dbReference type="PROSITE-ProRule" id="PRU00182"/>
    </source>
</evidence>
<dbReference type="InterPro" id="IPR006224">
    <property type="entry name" value="PsdUridine_synth_RluA-like_CS"/>
</dbReference>
<dbReference type="SMART" id="SM00363">
    <property type="entry name" value="S4"/>
    <property type="match status" value="1"/>
</dbReference>
<evidence type="ECO:0000313" key="7">
    <source>
        <dbReference type="Proteomes" id="UP000192907"/>
    </source>
</evidence>
<dbReference type="Gene3D" id="3.10.290.10">
    <property type="entry name" value="RNA-binding S4 domain"/>
    <property type="match status" value="1"/>
</dbReference>
<dbReference type="InterPro" id="IPR002942">
    <property type="entry name" value="S4_RNA-bd"/>
</dbReference>
<dbReference type="PROSITE" id="PS50889">
    <property type="entry name" value="S4"/>
    <property type="match status" value="1"/>
</dbReference>
<keyword evidence="2" id="KW-0413">Isomerase</keyword>
<dbReference type="Proteomes" id="UP000192907">
    <property type="component" value="Unassembled WGS sequence"/>
</dbReference>
<feature type="compositionally biased region" description="Basic and acidic residues" evidence="4">
    <location>
        <begin position="1"/>
        <end position="13"/>
    </location>
</feature>
<dbReference type="RefSeq" id="WP_159455522.1">
    <property type="nucleotide sequence ID" value="NZ_FWZT01000017.1"/>
</dbReference>
<evidence type="ECO:0000256" key="1">
    <source>
        <dbReference type="ARBA" id="ARBA00010876"/>
    </source>
</evidence>
<feature type="domain" description="RNA-binding S4" evidence="5">
    <location>
        <begin position="29"/>
        <end position="88"/>
    </location>
</feature>
<dbReference type="CDD" id="cd02869">
    <property type="entry name" value="PseudoU_synth_RluA_like"/>
    <property type="match status" value="1"/>
</dbReference>
<name>A0A1Y6CHS6_9BACT</name>
<evidence type="ECO:0000313" key="6">
    <source>
        <dbReference type="EMBL" id="SMF55262.1"/>
    </source>
</evidence>
<dbReference type="CDD" id="cd00165">
    <property type="entry name" value="S4"/>
    <property type="match status" value="1"/>
</dbReference>
<evidence type="ECO:0000256" key="2">
    <source>
        <dbReference type="ARBA" id="ARBA00023235"/>
    </source>
</evidence>
<evidence type="ECO:0000256" key="4">
    <source>
        <dbReference type="SAM" id="MobiDB-lite"/>
    </source>
</evidence>
<comment type="similarity">
    <text evidence="1">Belongs to the pseudouridine synthase RluA family.</text>
</comment>
<reference evidence="7" key="1">
    <citation type="submission" date="2017-04" db="EMBL/GenBank/DDBJ databases">
        <authorList>
            <person name="Varghese N."/>
            <person name="Submissions S."/>
        </authorList>
    </citation>
    <scope>NUCLEOTIDE SEQUENCE [LARGE SCALE GENOMIC DNA]</scope>
    <source>
        <strain evidence="7">RKEM611</strain>
    </source>
</reference>
<dbReference type="GO" id="GO:0003723">
    <property type="term" value="F:RNA binding"/>
    <property type="evidence" value="ECO:0007669"/>
    <property type="project" value="UniProtKB-KW"/>
</dbReference>
<dbReference type="SUPFAM" id="SSF55120">
    <property type="entry name" value="Pseudouridine synthase"/>
    <property type="match status" value="1"/>
</dbReference>
<sequence>MPPTKPKIDRSSGEFRPLGPPVKEDHVGLRADGYLSTHFPFYSRATWQKRMRNGLVIVDGRPIKASYRLSEGQIIQIYHPQVAEPDVDRDIYPLWKQGSVMAVYKPGNLPMHENGPYRKNTFAYFVKQDLGDQWAAVHRLDRETSGIVLCGSSLEVRHELSRSLADRVLEKEYLAIARGEPKKDAWVESGPIADLDSSEIRIKKWVLPHGLPSETHFKVLDTKGEYVLLRARPKTGRTNQIRIHAAYNGLPLVGDMLYHPDEDVFLEWFEHGRKTDRVIEQIGFRRCLLHAASLTFLHPETNQEVTVRCPMPEDMQKFWDTLPKN</sequence>
<dbReference type="SUPFAM" id="SSF55174">
    <property type="entry name" value="Alpha-L RNA-binding motif"/>
    <property type="match status" value="1"/>
</dbReference>
<dbReference type="PANTHER" id="PTHR21600:SF87">
    <property type="entry name" value="RNA PSEUDOURIDYLATE SYNTHASE DOMAIN-CONTAINING PROTEIN 1"/>
    <property type="match status" value="1"/>
</dbReference>
<evidence type="ECO:0000259" key="5">
    <source>
        <dbReference type="SMART" id="SM00363"/>
    </source>
</evidence>
<gene>
    <name evidence="6" type="ORF">SAMN06296036_11792</name>
</gene>
<accession>A0A1Y6CHS6</accession>